<dbReference type="Proteomes" id="UP001479436">
    <property type="component" value="Unassembled WGS sequence"/>
</dbReference>
<protein>
    <submittedName>
        <fullName evidence="1">Uncharacterized protein</fullName>
    </submittedName>
</protein>
<keyword evidence="2" id="KW-1185">Reference proteome</keyword>
<sequence length="183" mass="20638">MKATGYAHVCFFSGIPECSRQETDVLSNSWFHGHFIPQISASTPKVYGLIGREAAEPPKIHHCCFSSDLPSIFYDVTVLDYETNEEEVLKNVFRPLGVGDAMELTTEYEDVIFETKPTSSISQGGLSFRTTKLKVGEDAQEHLKKYFPNLLLDKSIDEGWIVCLGEMSIWDFTLLSECKELDI</sequence>
<name>A0ABR2WMM7_9FUNG</name>
<reference evidence="1 2" key="1">
    <citation type="submission" date="2023-04" db="EMBL/GenBank/DDBJ databases">
        <title>Genome of Basidiobolus ranarum AG-B5.</title>
        <authorList>
            <person name="Stajich J.E."/>
            <person name="Carter-House D."/>
            <person name="Gryganskyi A."/>
        </authorList>
    </citation>
    <scope>NUCLEOTIDE SEQUENCE [LARGE SCALE GENOMIC DNA]</scope>
    <source>
        <strain evidence="1 2">AG-B5</strain>
    </source>
</reference>
<gene>
    <name evidence="1" type="ORF">K7432_011282</name>
</gene>
<evidence type="ECO:0000313" key="1">
    <source>
        <dbReference type="EMBL" id="KAK9762716.1"/>
    </source>
</evidence>
<evidence type="ECO:0000313" key="2">
    <source>
        <dbReference type="Proteomes" id="UP001479436"/>
    </source>
</evidence>
<comment type="caution">
    <text evidence="1">The sequence shown here is derived from an EMBL/GenBank/DDBJ whole genome shotgun (WGS) entry which is preliminary data.</text>
</comment>
<accession>A0ABR2WMM7</accession>
<organism evidence="1 2">
    <name type="scientific">Basidiobolus ranarum</name>
    <dbReference type="NCBI Taxonomy" id="34480"/>
    <lineage>
        <taxon>Eukaryota</taxon>
        <taxon>Fungi</taxon>
        <taxon>Fungi incertae sedis</taxon>
        <taxon>Zoopagomycota</taxon>
        <taxon>Entomophthoromycotina</taxon>
        <taxon>Basidiobolomycetes</taxon>
        <taxon>Basidiobolales</taxon>
        <taxon>Basidiobolaceae</taxon>
        <taxon>Basidiobolus</taxon>
    </lineage>
</organism>
<proteinExistence type="predicted"/>
<dbReference type="EMBL" id="JASJQH010000857">
    <property type="protein sequence ID" value="KAK9762716.1"/>
    <property type="molecule type" value="Genomic_DNA"/>
</dbReference>